<gene>
    <name evidence="1" type="ORF">IPK02_13800</name>
</gene>
<reference evidence="1 2" key="1">
    <citation type="submission" date="2020-10" db="EMBL/GenBank/DDBJ databases">
        <title>Connecting structure to function with the recovery of over 1000 high-quality activated sludge metagenome-assembled genomes encoding full-length rRNA genes using long-read sequencing.</title>
        <authorList>
            <person name="Singleton C.M."/>
            <person name="Petriglieri F."/>
            <person name="Kristensen J.M."/>
            <person name="Kirkegaard R.H."/>
            <person name="Michaelsen T.Y."/>
            <person name="Andersen M.H."/>
            <person name="Karst S.M."/>
            <person name="Dueholm M.S."/>
            <person name="Nielsen P.H."/>
            <person name="Albertsen M."/>
        </authorList>
    </citation>
    <scope>NUCLEOTIDE SEQUENCE [LARGE SCALE GENOMIC DNA]</scope>
    <source>
        <strain evidence="1">Fred_18-Q3-R57-64_BAT3C.720</strain>
    </source>
</reference>
<dbReference type="Proteomes" id="UP000706151">
    <property type="component" value="Unassembled WGS sequence"/>
</dbReference>
<proteinExistence type="predicted"/>
<dbReference type="EMBL" id="JADJOT010000009">
    <property type="protein sequence ID" value="MBK7954935.1"/>
    <property type="molecule type" value="Genomic_DNA"/>
</dbReference>
<dbReference type="AlphaFoldDB" id="A0A935TIS5"/>
<sequence length="148" mass="16253">MIIFDLACQHDHPFEGWFQSHEDFDHQLACGLIACPQCTSLEIRRVPSAVHLGLPTAAAAVPARPALPAAPVDLRSGALAALRQLTEMLLANCEDVGSDFAEEARRIHYVEAPERSIRGEASSEEYEALLEEGIEVFRLARLKPGDLH</sequence>
<dbReference type="InterPro" id="IPR009562">
    <property type="entry name" value="DUF1178"/>
</dbReference>
<dbReference type="Pfam" id="PF06676">
    <property type="entry name" value="DUF1178"/>
    <property type="match status" value="1"/>
</dbReference>
<evidence type="ECO:0000313" key="1">
    <source>
        <dbReference type="EMBL" id="MBK7954935.1"/>
    </source>
</evidence>
<dbReference type="PIRSF" id="PIRSF032131">
    <property type="entry name" value="UCP032131"/>
    <property type="match status" value="1"/>
</dbReference>
<name>A0A935TIS5_9PROT</name>
<protein>
    <submittedName>
        <fullName evidence="1">DUF1178 family protein</fullName>
    </submittedName>
</protein>
<accession>A0A935TIS5</accession>
<organism evidence="1 2">
    <name type="scientific">Candidatus Accumulibacter affinis</name>
    <dbReference type="NCBI Taxonomy" id="2954384"/>
    <lineage>
        <taxon>Bacteria</taxon>
        <taxon>Pseudomonadati</taxon>
        <taxon>Pseudomonadota</taxon>
        <taxon>Betaproteobacteria</taxon>
        <taxon>Candidatus Accumulibacter</taxon>
    </lineage>
</organism>
<evidence type="ECO:0000313" key="2">
    <source>
        <dbReference type="Proteomes" id="UP000706151"/>
    </source>
</evidence>
<comment type="caution">
    <text evidence="1">The sequence shown here is derived from an EMBL/GenBank/DDBJ whole genome shotgun (WGS) entry which is preliminary data.</text>
</comment>